<accession>A0A4C1WDV5</accession>
<dbReference type="Proteomes" id="UP000299102">
    <property type="component" value="Unassembled WGS sequence"/>
</dbReference>
<dbReference type="EMBL" id="BGZK01000527">
    <property type="protein sequence ID" value="GBP48642.1"/>
    <property type="molecule type" value="Genomic_DNA"/>
</dbReference>
<evidence type="ECO:0000313" key="2">
    <source>
        <dbReference type="Proteomes" id="UP000299102"/>
    </source>
</evidence>
<dbReference type="AlphaFoldDB" id="A0A4C1WDV5"/>
<reference evidence="1 2" key="1">
    <citation type="journal article" date="2019" name="Commun. Biol.">
        <title>The bagworm genome reveals a unique fibroin gene that provides high tensile strength.</title>
        <authorList>
            <person name="Kono N."/>
            <person name="Nakamura H."/>
            <person name="Ohtoshi R."/>
            <person name="Tomita M."/>
            <person name="Numata K."/>
            <person name="Arakawa K."/>
        </authorList>
    </citation>
    <scope>NUCLEOTIDE SEQUENCE [LARGE SCALE GENOMIC DNA]</scope>
</reference>
<comment type="caution">
    <text evidence="1">The sequence shown here is derived from an EMBL/GenBank/DDBJ whole genome shotgun (WGS) entry which is preliminary data.</text>
</comment>
<organism evidence="1 2">
    <name type="scientific">Eumeta variegata</name>
    <name type="common">Bagworm moth</name>
    <name type="synonym">Eumeta japonica</name>
    <dbReference type="NCBI Taxonomy" id="151549"/>
    <lineage>
        <taxon>Eukaryota</taxon>
        <taxon>Metazoa</taxon>
        <taxon>Ecdysozoa</taxon>
        <taxon>Arthropoda</taxon>
        <taxon>Hexapoda</taxon>
        <taxon>Insecta</taxon>
        <taxon>Pterygota</taxon>
        <taxon>Neoptera</taxon>
        <taxon>Endopterygota</taxon>
        <taxon>Lepidoptera</taxon>
        <taxon>Glossata</taxon>
        <taxon>Ditrysia</taxon>
        <taxon>Tineoidea</taxon>
        <taxon>Psychidae</taxon>
        <taxon>Oiketicinae</taxon>
        <taxon>Eumeta</taxon>
    </lineage>
</organism>
<proteinExistence type="predicted"/>
<gene>
    <name evidence="1" type="ORF">EVAR_28028_1</name>
</gene>
<sequence length="78" mass="8774">MRRMVKKLKHMMRACADTMAQRRLFKRGQETDLGVARALPHSFCEIKITASASDNVSNTAAGELCEITIEIVIVRLKL</sequence>
<name>A0A4C1WDV5_EUMVA</name>
<protein>
    <submittedName>
        <fullName evidence="1">Uncharacterized protein</fullName>
    </submittedName>
</protein>
<keyword evidence="2" id="KW-1185">Reference proteome</keyword>
<evidence type="ECO:0000313" key="1">
    <source>
        <dbReference type="EMBL" id="GBP48642.1"/>
    </source>
</evidence>